<keyword evidence="2" id="KW-1185">Reference proteome</keyword>
<proteinExistence type="predicted"/>
<protein>
    <submittedName>
        <fullName evidence="1">CLUMA_CG005887, isoform A</fullName>
    </submittedName>
</protein>
<gene>
    <name evidence="1" type="ORF">CLUMA_CG005887</name>
</gene>
<dbReference type="AlphaFoldDB" id="A0A1J1HW95"/>
<accession>A0A1J1HW95</accession>
<name>A0A1J1HW95_9DIPT</name>
<evidence type="ECO:0000313" key="1">
    <source>
        <dbReference type="EMBL" id="CRK92293.1"/>
    </source>
</evidence>
<evidence type="ECO:0000313" key="2">
    <source>
        <dbReference type="Proteomes" id="UP000183832"/>
    </source>
</evidence>
<dbReference type="Proteomes" id="UP000183832">
    <property type="component" value="Unassembled WGS sequence"/>
</dbReference>
<dbReference type="EMBL" id="CVRI01000025">
    <property type="protein sequence ID" value="CRK92293.1"/>
    <property type="molecule type" value="Genomic_DNA"/>
</dbReference>
<reference evidence="1 2" key="1">
    <citation type="submission" date="2015-04" db="EMBL/GenBank/DDBJ databases">
        <authorList>
            <person name="Syromyatnikov M.Y."/>
            <person name="Popov V.N."/>
        </authorList>
    </citation>
    <scope>NUCLEOTIDE SEQUENCE [LARGE SCALE GENOMIC DNA]</scope>
</reference>
<sequence length="63" mass="7711">MKPSITARCRSHIHKSLQSWLLKFHDVTKMTTNKIFTEEKFRNQKKRRRKVFSRSFCEWNVLA</sequence>
<organism evidence="1 2">
    <name type="scientific">Clunio marinus</name>
    <dbReference type="NCBI Taxonomy" id="568069"/>
    <lineage>
        <taxon>Eukaryota</taxon>
        <taxon>Metazoa</taxon>
        <taxon>Ecdysozoa</taxon>
        <taxon>Arthropoda</taxon>
        <taxon>Hexapoda</taxon>
        <taxon>Insecta</taxon>
        <taxon>Pterygota</taxon>
        <taxon>Neoptera</taxon>
        <taxon>Endopterygota</taxon>
        <taxon>Diptera</taxon>
        <taxon>Nematocera</taxon>
        <taxon>Chironomoidea</taxon>
        <taxon>Chironomidae</taxon>
        <taxon>Clunio</taxon>
    </lineage>
</organism>